<comment type="caution">
    <text evidence="2">The sequence shown here is derived from an EMBL/GenBank/DDBJ whole genome shotgun (WGS) entry which is preliminary data.</text>
</comment>
<name>A0A2N5U8D9_9BASI</name>
<protein>
    <submittedName>
        <fullName evidence="2">Uncharacterized protein</fullName>
    </submittedName>
</protein>
<dbReference type="Proteomes" id="UP000235392">
    <property type="component" value="Unassembled WGS sequence"/>
</dbReference>
<reference evidence="2 3" key="1">
    <citation type="submission" date="2017-11" db="EMBL/GenBank/DDBJ databases">
        <title>De novo assembly and phasing of dikaryotic genomes from two isolates of Puccinia coronata f. sp. avenae, the causal agent of oat crown rust.</title>
        <authorList>
            <person name="Miller M.E."/>
            <person name="Zhang Y."/>
            <person name="Omidvar V."/>
            <person name="Sperschneider J."/>
            <person name="Schwessinger B."/>
            <person name="Raley C."/>
            <person name="Palmer J.M."/>
            <person name="Garnica D."/>
            <person name="Upadhyaya N."/>
            <person name="Rathjen J."/>
            <person name="Taylor J.M."/>
            <person name="Park R.F."/>
            <person name="Dodds P.N."/>
            <person name="Hirsch C.D."/>
            <person name="Kianian S.F."/>
            <person name="Figueroa M."/>
        </authorList>
    </citation>
    <scope>NUCLEOTIDE SEQUENCE [LARGE SCALE GENOMIC DNA]</scope>
    <source>
        <strain evidence="2">12SD80</strain>
    </source>
</reference>
<organism evidence="2 3">
    <name type="scientific">Puccinia coronata f. sp. avenae</name>
    <dbReference type="NCBI Taxonomy" id="200324"/>
    <lineage>
        <taxon>Eukaryota</taxon>
        <taxon>Fungi</taxon>
        <taxon>Dikarya</taxon>
        <taxon>Basidiomycota</taxon>
        <taxon>Pucciniomycotina</taxon>
        <taxon>Pucciniomycetes</taxon>
        <taxon>Pucciniales</taxon>
        <taxon>Pucciniaceae</taxon>
        <taxon>Puccinia</taxon>
    </lineage>
</organism>
<proteinExistence type="predicted"/>
<sequence length="141" mass="14968">MGKTRCAIVPKREVSSQRECFALYLKKLVSWSAGFRAAKTEKSRAEAKADQVKKAPGISWAVGGGQRGREVAGTGGDGDGLPPKAVMSDEDAQRRVKNLVIELASTSFPSTRASSVKPMGSRDPLISIEPLNGTLALIQAL</sequence>
<feature type="region of interest" description="Disordered" evidence="1">
    <location>
        <begin position="58"/>
        <end position="90"/>
    </location>
</feature>
<accession>A0A2N5U8D9</accession>
<gene>
    <name evidence="2" type="ORF">PCASD_22343</name>
</gene>
<evidence type="ECO:0000313" key="2">
    <source>
        <dbReference type="EMBL" id="PLW34009.1"/>
    </source>
</evidence>
<dbReference type="EMBL" id="PGCI01000207">
    <property type="protein sequence ID" value="PLW34009.1"/>
    <property type="molecule type" value="Genomic_DNA"/>
</dbReference>
<dbReference type="AlphaFoldDB" id="A0A2N5U8D9"/>
<evidence type="ECO:0000256" key="1">
    <source>
        <dbReference type="SAM" id="MobiDB-lite"/>
    </source>
</evidence>
<evidence type="ECO:0000313" key="3">
    <source>
        <dbReference type="Proteomes" id="UP000235392"/>
    </source>
</evidence>